<organism evidence="7 8">
    <name type="scientific">Geodermatophilus siccatus</name>
    <dbReference type="NCBI Taxonomy" id="1137991"/>
    <lineage>
        <taxon>Bacteria</taxon>
        <taxon>Bacillati</taxon>
        <taxon>Actinomycetota</taxon>
        <taxon>Actinomycetes</taxon>
        <taxon>Geodermatophilales</taxon>
        <taxon>Geodermatophilaceae</taxon>
        <taxon>Geodermatophilus</taxon>
    </lineage>
</organism>
<dbReference type="Proteomes" id="UP000198680">
    <property type="component" value="Unassembled WGS sequence"/>
</dbReference>
<protein>
    <submittedName>
        <fullName evidence="7">MFS transporter, CP family, cyanate transporter</fullName>
    </submittedName>
</protein>
<proteinExistence type="predicted"/>
<feature type="domain" description="Major facilitator superfamily (MFS) profile" evidence="6">
    <location>
        <begin position="218"/>
        <end position="412"/>
    </location>
</feature>
<dbReference type="InterPro" id="IPR011701">
    <property type="entry name" value="MFS"/>
</dbReference>
<feature type="transmembrane region" description="Helical" evidence="5">
    <location>
        <begin position="344"/>
        <end position="366"/>
    </location>
</feature>
<dbReference type="InterPro" id="IPR052524">
    <property type="entry name" value="MFS_Cyanate_Porter"/>
</dbReference>
<evidence type="ECO:0000313" key="7">
    <source>
        <dbReference type="EMBL" id="SDM28607.1"/>
    </source>
</evidence>
<dbReference type="PROSITE" id="PS50850">
    <property type="entry name" value="MFS"/>
    <property type="match status" value="1"/>
</dbReference>
<evidence type="ECO:0000313" key="8">
    <source>
        <dbReference type="Proteomes" id="UP000198680"/>
    </source>
</evidence>
<comment type="subcellular location">
    <subcellularLocation>
        <location evidence="1">Cell membrane</location>
        <topology evidence="1">Multi-pass membrane protein</topology>
    </subcellularLocation>
</comment>
<name>A0A1G9RZZ6_9ACTN</name>
<evidence type="ECO:0000256" key="3">
    <source>
        <dbReference type="ARBA" id="ARBA00022989"/>
    </source>
</evidence>
<dbReference type="InterPro" id="IPR036259">
    <property type="entry name" value="MFS_trans_sf"/>
</dbReference>
<feature type="transmembrane region" description="Helical" evidence="5">
    <location>
        <begin position="310"/>
        <end position="332"/>
    </location>
</feature>
<reference evidence="8" key="1">
    <citation type="submission" date="2016-10" db="EMBL/GenBank/DDBJ databases">
        <authorList>
            <person name="Varghese N."/>
            <person name="Submissions S."/>
        </authorList>
    </citation>
    <scope>NUCLEOTIDE SEQUENCE [LARGE SCALE GENOMIC DNA]</scope>
    <source>
        <strain evidence="8">DSM 45419</strain>
    </source>
</reference>
<evidence type="ECO:0000256" key="4">
    <source>
        <dbReference type="ARBA" id="ARBA00023136"/>
    </source>
</evidence>
<dbReference type="EMBL" id="FNHE01000004">
    <property type="protein sequence ID" value="SDM28607.1"/>
    <property type="molecule type" value="Genomic_DNA"/>
</dbReference>
<evidence type="ECO:0000259" key="6">
    <source>
        <dbReference type="PROSITE" id="PS50850"/>
    </source>
</evidence>
<feature type="transmembrane region" description="Helical" evidence="5">
    <location>
        <begin position="55"/>
        <end position="72"/>
    </location>
</feature>
<accession>A0A1G9RZZ6</accession>
<dbReference type="Pfam" id="PF07690">
    <property type="entry name" value="MFS_1"/>
    <property type="match status" value="1"/>
</dbReference>
<dbReference type="OrthoDB" id="5317164at2"/>
<evidence type="ECO:0000256" key="1">
    <source>
        <dbReference type="ARBA" id="ARBA00004651"/>
    </source>
</evidence>
<keyword evidence="2 5" id="KW-0812">Transmembrane</keyword>
<keyword evidence="8" id="KW-1185">Reference proteome</keyword>
<dbReference type="STRING" id="1137991.SAMN05660642_02143"/>
<feature type="transmembrane region" description="Helical" evidence="5">
    <location>
        <begin position="84"/>
        <end position="102"/>
    </location>
</feature>
<feature type="transmembrane region" description="Helical" evidence="5">
    <location>
        <begin position="173"/>
        <end position="194"/>
    </location>
</feature>
<keyword evidence="3 5" id="KW-1133">Transmembrane helix</keyword>
<dbReference type="Gene3D" id="1.20.1250.20">
    <property type="entry name" value="MFS general substrate transporter like domains"/>
    <property type="match status" value="2"/>
</dbReference>
<dbReference type="GO" id="GO:0022857">
    <property type="term" value="F:transmembrane transporter activity"/>
    <property type="evidence" value="ECO:0007669"/>
    <property type="project" value="InterPro"/>
</dbReference>
<dbReference type="GO" id="GO:0005886">
    <property type="term" value="C:plasma membrane"/>
    <property type="evidence" value="ECO:0007669"/>
    <property type="project" value="UniProtKB-SubCell"/>
</dbReference>
<keyword evidence="4 5" id="KW-0472">Membrane</keyword>
<gene>
    <name evidence="7" type="ORF">SAMN05660642_02143</name>
</gene>
<dbReference type="PANTHER" id="PTHR23523:SF2">
    <property type="entry name" value="2-NITROIMIDAZOLE TRANSPORTER"/>
    <property type="match status" value="1"/>
</dbReference>
<feature type="transmembrane region" description="Helical" evidence="5">
    <location>
        <begin position="140"/>
        <end position="161"/>
    </location>
</feature>
<feature type="transmembrane region" description="Helical" evidence="5">
    <location>
        <begin position="372"/>
        <end position="394"/>
    </location>
</feature>
<sequence length="412" mass="40700">MQTADPATGTGSPRRWWVVLAPAAALVLAALCLRAPFSAVGPVLGELGTELSVPQAALSVLPALPLVCFGLVSPVAPALAARLGVQRAVLAGLAVLAAGIALRTAGTWGLYAGTVLLSAGIAVGNVLVPAAARAAYGRRAAPVLGAATAAMGFSASLGAGLAQPLTTATGSAVAGLTVWSAPVLLAAAAMALLARRRGPAAGPRVARPPVVAVLRDRVALAVTVFFGLQSLAFYVMLTWLADVLEDDAGTSAVTAGALVAVAAAFGAPCALVVPPLAARARSQVGWVVGATLLSTVGILGLLAAPTAAPAVWAVLWGLGTGTAFPLALTLVLVRTRDVAQTGRLSAAAQSVGYLVAATGPLAVGLLHDATGGWRAGLAVLAVLQVLQLGAGLYAGRPRLVTEATTDAAAARR</sequence>
<feature type="transmembrane region" description="Helical" evidence="5">
    <location>
        <begin position="285"/>
        <end position="304"/>
    </location>
</feature>
<dbReference type="RefSeq" id="WP_091217461.1">
    <property type="nucleotide sequence ID" value="NZ_FNHE01000004.1"/>
</dbReference>
<feature type="transmembrane region" description="Helical" evidence="5">
    <location>
        <begin position="252"/>
        <end position="273"/>
    </location>
</feature>
<feature type="transmembrane region" description="Helical" evidence="5">
    <location>
        <begin position="108"/>
        <end position="128"/>
    </location>
</feature>
<evidence type="ECO:0000256" key="2">
    <source>
        <dbReference type="ARBA" id="ARBA00022692"/>
    </source>
</evidence>
<dbReference type="AlphaFoldDB" id="A0A1G9RZZ6"/>
<dbReference type="SUPFAM" id="SSF103473">
    <property type="entry name" value="MFS general substrate transporter"/>
    <property type="match status" value="1"/>
</dbReference>
<feature type="transmembrane region" description="Helical" evidence="5">
    <location>
        <begin position="218"/>
        <end position="240"/>
    </location>
</feature>
<evidence type="ECO:0000256" key="5">
    <source>
        <dbReference type="SAM" id="Phobius"/>
    </source>
</evidence>
<dbReference type="InterPro" id="IPR020846">
    <property type="entry name" value="MFS_dom"/>
</dbReference>
<dbReference type="PANTHER" id="PTHR23523">
    <property type="match status" value="1"/>
</dbReference>